<dbReference type="InterPro" id="IPR036549">
    <property type="entry name" value="CX6/COA6-like_sf"/>
</dbReference>
<dbReference type="InterPro" id="IPR048280">
    <property type="entry name" value="COX6B-like"/>
</dbReference>
<dbReference type="SUPFAM" id="SSF47694">
    <property type="entry name" value="Cytochrome c oxidase subunit h"/>
    <property type="match status" value="1"/>
</dbReference>
<dbReference type="Pfam" id="PF02297">
    <property type="entry name" value="COX6B"/>
    <property type="match status" value="1"/>
</dbReference>
<comment type="subcellular location">
    <subcellularLocation>
        <location evidence="1">Mitochondrion</location>
    </subcellularLocation>
</comment>
<evidence type="ECO:0000313" key="7">
    <source>
        <dbReference type="EMBL" id="JAQ15904.1"/>
    </source>
</evidence>
<evidence type="ECO:0000256" key="4">
    <source>
        <dbReference type="ARBA" id="ARBA00040060"/>
    </source>
</evidence>
<proteinExistence type="predicted"/>
<organism evidence="7">
    <name type="scientific">Lygus hesperus</name>
    <name type="common">Western plant bug</name>
    <dbReference type="NCBI Taxonomy" id="30085"/>
    <lineage>
        <taxon>Eukaryota</taxon>
        <taxon>Metazoa</taxon>
        <taxon>Ecdysozoa</taxon>
        <taxon>Arthropoda</taxon>
        <taxon>Hexapoda</taxon>
        <taxon>Insecta</taxon>
        <taxon>Pterygota</taxon>
        <taxon>Neoptera</taxon>
        <taxon>Paraneoptera</taxon>
        <taxon>Hemiptera</taxon>
        <taxon>Heteroptera</taxon>
        <taxon>Panheteroptera</taxon>
        <taxon>Cimicomorpha</taxon>
        <taxon>Miridae</taxon>
        <taxon>Mirini</taxon>
        <taxon>Lygus</taxon>
    </lineage>
</organism>
<evidence type="ECO:0000256" key="2">
    <source>
        <dbReference type="ARBA" id="ARBA00023128"/>
    </source>
</evidence>
<accession>A0A146M827</accession>
<dbReference type="EMBL" id="GDHC01002725">
    <property type="protein sequence ID" value="JAQ15904.1"/>
    <property type="molecule type" value="Transcribed_RNA"/>
</dbReference>
<sequence length="160" mass="19014">MGFCLWINPKKGIFQNCVQKKIYCHLCVFFKIILRYYYLNHGPEHIHSVLRCIFRHRRLRVPILNIHLMYFRIMSTAIMAAAPKASEKIGTAPFDPRFPNQNQTKYCYQSFLDFHRCQKVKGSNYEPCNYFKRVYSSMCPNEWVDKWEGQLDAGTFAGRI</sequence>
<dbReference type="CDD" id="cd00926">
    <property type="entry name" value="Cyt_c_Oxidase_VIb"/>
    <property type="match status" value="1"/>
</dbReference>
<keyword evidence="2" id="KW-0496">Mitochondrion</keyword>
<name>A0A146M827_LYGHE</name>
<dbReference type="GO" id="GO:0045277">
    <property type="term" value="C:respiratory chain complex IV"/>
    <property type="evidence" value="ECO:0007669"/>
    <property type="project" value="InterPro"/>
</dbReference>
<keyword evidence="3" id="KW-1015">Disulfide bond</keyword>
<protein>
    <recommendedName>
        <fullName evidence="4">Cytochrome c oxidase subunit 6B1</fullName>
    </recommendedName>
    <alternativeName>
        <fullName evidence="5">Cytochrome c oxidase subunit VIb isoform 1</fullName>
    </alternativeName>
</protein>
<dbReference type="InterPro" id="IPR003213">
    <property type="entry name" value="Cyt_c_oxidase_su6B"/>
</dbReference>
<evidence type="ECO:0000256" key="5">
    <source>
        <dbReference type="ARBA" id="ARBA00042114"/>
    </source>
</evidence>
<evidence type="ECO:0000256" key="3">
    <source>
        <dbReference type="ARBA" id="ARBA00023157"/>
    </source>
</evidence>
<dbReference type="PANTHER" id="PTHR11387">
    <property type="entry name" value="CYTOCHROME C OXIDASE SUBUNIT 6B"/>
    <property type="match status" value="1"/>
</dbReference>
<dbReference type="PROSITE" id="PS51808">
    <property type="entry name" value="CHCH"/>
    <property type="match status" value="1"/>
</dbReference>
<dbReference type="AlphaFoldDB" id="A0A146M827"/>
<dbReference type="EMBL" id="GDHC01005411">
    <property type="protein sequence ID" value="JAQ13218.1"/>
    <property type="molecule type" value="Transcribed_RNA"/>
</dbReference>
<reference evidence="7" key="1">
    <citation type="journal article" date="2016" name="Gigascience">
        <title>De novo construction of an expanded transcriptome assembly for the western tarnished plant bug, Lygus hesperus.</title>
        <authorList>
            <person name="Tassone E.E."/>
            <person name="Geib S.M."/>
            <person name="Hall B."/>
            <person name="Fabrick J.A."/>
            <person name="Brent C.S."/>
            <person name="Hull J.J."/>
        </authorList>
    </citation>
    <scope>NUCLEOTIDE SEQUENCE</scope>
</reference>
<dbReference type="FunFam" id="1.10.10.140:FF:000001">
    <property type="entry name" value="Cytochrome c oxidase subunit 6B1"/>
    <property type="match status" value="1"/>
</dbReference>
<gene>
    <name evidence="7" type="primary">COX6B2_0</name>
    <name evidence="6" type="synonym">COX6B2_4</name>
    <name evidence="7" type="ORF">g.79122</name>
    <name evidence="6" type="ORF">g.79123</name>
</gene>
<dbReference type="GO" id="GO:0005739">
    <property type="term" value="C:mitochondrion"/>
    <property type="evidence" value="ECO:0007669"/>
    <property type="project" value="UniProtKB-SubCell"/>
</dbReference>
<evidence type="ECO:0000256" key="1">
    <source>
        <dbReference type="ARBA" id="ARBA00004173"/>
    </source>
</evidence>
<dbReference type="Gene3D" id="1.10.10.140">
    <property type="entry name" value="Cytochrome c oxidase, subunit VIb"/>
    <property type="match status" value="1"/>
</dbReference>
<evidence type="ECO:0000313" key="6">
    <source>
        <dbReference type="EMBL" id="JAQ13218.1"/>
    </source>
</evidence>